<evidence type="ECO:0000313" key="1">
    <source>
        <dbReference type="EMBL" id="TIA07304.1"/>
    </source>
</evidence>
<accession>A0A4S9ZNJ3</accession>
<protein>
    <submittedName>
        <fullName evidence="1">Uncharacterized protein</fullName>
    </submittedName>
</protein>
<dbReference type="EMBL" id="QZBU01004594">
    <property type="protein sequence ID" value="TIA07304.1"/>
    <property type="molecule type" value="Genomic_DNA"/>
</dbReference>
<dbReference type="AlphaFoldDB" id="A0A4S9ZNJ3"/>
<comment type="caution">
    <text evidence="1">The sequence shown here is derived from an EMBL/GenBank/DDBJ whole genome shotgun (WGS) entry which is preliminary data.</text>
</comment>
<dbReference type="Proteomes" id="UP000304947">
    <property type="component" value="Unassembled WGS sequence"/>
</dbReference>
<gene>
    <name evidence="1" type="ORF">D6C83_08650</name>
</gene>
<sequence>MRALSVRQIAPLHNVHAHFSEETLQKCVTLTTLKLAAYHMGSPKGLRLLATFEVAELFKQGIFFVAKDVIQIQETWYGQAMEVARAINDYPMGPSEILEVTQAVNNFLMGPAKADAPRYNLSTVMAFELSTNICWLEREEMRDEYNDAIANAAKCTEANSTKTIDLLNEAAKRRHAHAILSRSVNAESGDEELRSMICC</sequence>
<proteinExistence type="predicted"/>
<organism evidence="1 2">
    <name type="scientific">Aureobasidium pullulans</name>
    <name type="common">Black yeast</name>
    <name type="synonym">Pullularia pullulans</name>
    <dbReference type="NCBI Taxonomy" id="5580"/>
    <lineage>
        <taxon>Eukaryota</taxon>
        <taxon>Fungi</taxon>
        <taxon>Dikarya</taxon>
        <taxon>Ascomycota</taxon>
        <taxon>Pezizomycotina</taxon>
        <taxon>Dothideomycetes</taxon>
        <taxon>Dothideomycetidae</taxon>
        <taxon>Dothideales</taxon>
        <taxon>Saccotheciaceae</taxon>
        <taxon>Aureobasidium</taxon>
    </lineage>
</organism>
<reference evidence="1 2" key="1">
    <citation type="submission" date="2018-10" db="EMBL/GenBank/DDBJ databases">
        <title>Fifty Aureobasidium pullulans genomes reveal a recombining polyextremotolerant generalist.</title>
        <authorList>
            <person name="Gostincar C."/>
            <person name="Turk M."/>
            <person name="Zajc J."/>
            <person name="Gunde-Cimerman N."/>
        </authorList>
    </citation>
    <scope>NUCLEOTIDE SEQUENCE [LARGE SCALE GENOMIC DNA]</scope>
    <source>
        <strain evidence="1 2">EXF-3380</strain>
    </source>
</reference>
<evidence type="ECO:0000313" key="2">
    <source>
        <dbReference type="Proteomes" id="UP000304947"/>
    </source>
</evidence>
<name>A0A4S9ZNJ3_AURPU</name>